<dbReference type="eggNOG" id="ENOG502QPKN">
    <property type="taxonomic scope" value="Eukaryota"/>
</dbReference>
<evidence type="ECO:0000313" key="5">
    <source>
        <dbReference type="Proteomes" id="UP000015104"/>
    </source>
</evidence>
<dbReference type="InterPro" id="IPR003599">
    <property type="entry name" value="Ig_sub"/>
</dbReference>
<keyword evidence="1" id="KW-0812">Transmembrane</keyword>
<keyword evidence="1" id="KW-0472">Membrane</keyword>
<feature type="domain" description="Ig-like" evidence="3">
    <location>
        <begin position="7"/>
        <end position="102"/>
    </location>
</feature>
<dbReference type="OrthoDB" id="5970915at2759"/>
<dbReference type="Gene3D" id="2.60.40.10">
    <property type="entry name" value="Immunoglobulins"/>
    <property type="match status" value="2"/>
</dbReference>
<dbReference type="SMART" id="SM00409">
    <property type="entry name" value="IG"/>
    <property type="match status" value="2"/>
</dbReference>
<dbReference type="InterPro" id="IPR036179">
    <property type="entry name" value="Ig-like_dom_sf"/>
</dbReference>
<proteinExistence type="predicted"/>
<name>T1KGZ6_TETUR</name>
<reference evidence="4" key="2">
    <citation type="submission" date="2015-06" db="UniProtKB">
        <authorList>
            <consortium name="EnsemblMetazoa"/>
        </authorList>
    </citation>
    <scope>IDENTIFICATION</scope>
</reference>
<feature type="chain" id="PRO_5004591497" description="Ig-like domain-containing protein" evidence="2">
    <location>
        <begin position="21"/>
        <end position="269"/>
    </location>
</feature>
<keyword evidence="5" id="KW-1185">Reference proteome</keyword>
<dbReference type="EMBL" id="CAEY01000073">
    <property type="status" value="NOT_ANNOTATED_CDS"/>
    <property type="molecule type" value="Genomic_DNA"/>
</dbReference>
<dbReference type="KEGG" id="tut:107364282"/>
<dbReference type="STRING" id="32264.T1KGZ6"/>
<dbReference type="EnsemblMetazoa" id="tetur11g02570.1">
    <property type="protein sequence ID" value="tetur11g02570.1"/>
    <property type="gene ID" value="tetur11g02570"/>
</dbReference>
<feature type="signal peptide" evidence="2">
    <location>
        <begin position="1"/>
        <end position="20"/>
    </location>
</feature>
<dbReference type="InterPro" id="IPR007110">
    <property type="entry name" value="Ig-like_dom"/>
</dbReference>
<sequence>MFKTLLPCLLFICIAEFVSMQSTKSVDLESGEPIQLICDLPGTGLVNWVKIIDITKPQAISVNDDKYIISNGTRVLTIENPRRNTDEANYVCMTNSNNQTIKVRGKPEFSTFKASDHTKDMNSFNVIEDDDLHLVCEVMLKQAFKDDEIDFVWYRKFSDGMEERITSLNISYVEESGTGAYVAKKSILSMEDVKFSDRAQYICEAANGAIKANNTVTVRVKDKLAALWPFLGIVAEVIVLCTIICVYEKRRGKPEFEDSDKNKSPAHSK</sequence>
<evidence type="ECO:0000256" key="1">
    <source>
        <dbReference type="SAM" id="Phobius"/>
    </source>
</evidence>
<dbReference type="PROSITE" id="PS50835">
    <property type="entry name" value="IG_LIKE"/>
    <property type="match status" value="2"/>
</dbReference>
<accession>T1KGZ6</accession>
<dbReference type="AlphaFoldDB" id="T1KGZ6"/>
<dbReference type="InterPro" id="IPR013783">
    <property type="entry name" value="Ig-like_fold"/>
</dbReference>
<evidence type="ECO:0000259" key="3">
    <source>
        <dbReference type="PROSITE" id="PS50835"/>
    </source>
</evidence>
<dbReference type="HOGENOM" id="CLU_1035583_0_0_1"/>
<gene>
    <name evidence="4" type="primary">107364282</name>
</gene>
<evidence type="ECO:0000313" key="4">
    <source>
        <dbReference type="EnsemblMetazoa" id="tetur11g02570.1"/>
    </source>
</evidence>
<evidence type="ECO:0000256" key="2">
    <source>
        <dbReference type="SAM" id="SignalP"/>
    </source>
</evidence>
<dbReference type="Proteomes" id="UP000015104">
    <property type="component" value="Unassembled WGS sequence"/>
</dbReference>
<protein>
    <recommendedName>
        <fullName evidence="3">Ig-like domain-containing protein</fullName>
    </recommendedName>
</protein>
<feature type="domain" description="Ig-like" evidence="3">
    <location>
        <begin position="107"/>
        <end position="217"/>
    </location>
</feature>
<organism evidence="4 5">
    <name type="scientific">Tetranychus urticae</name>
    <name type="common">Two-spotted spider mite</name>
    <dbReference type="NCBI Taxonomy" id="32264"/>
    <lineage>
        <taxon>Eukaryota</taxon>
        <taxon>Metazoa</taxon>
        <taxon>Ecdysozoa</taxon>
        <taxon>Arthropoda</taxon>
        <taxon>Chelicerata</taxon>
        <taxon>Arachnida</taxon>
        <taxon>Acari</taxon>
        <taxon>Acariformes</taxon>
        <taxon>Trombidiformes</taxon>
        <taxon>Prostigmata</taxon>
        <taxon>Eleutherengona</taxon>
        <taxon>Raphignathae</taxon>
        <taxon>Tetranychoidea</taxon>
        <taxon>Tetranychidae</taxon>
        <taxon>Tetranychus</taxon>
    </lineage>
</organism>
<reference evidence="5" key="1">
    <citation type="submission" date="2011-08" db="EMBL/GenBank/DDBJ databases">
        <authorList>
            <person name="Rombauts S."/>
        </authorList>
    </citation>
    <scope>NUCLEOTIDE SEQUENCE</scope>
    <source>
        <strain evidence="5">London</strain>
    </source>
</reference>
<feature type="transmembrane region" description="Helical" evidence="1">
    <location>
        <begin position="226"/>
        <end position="247"/>
    </location>
</feature>
<keyword evidence="2" id="KW-0732">Signal</keyword>
<dbReference type="SUPFAM" id="SSF48726">
    <property type="entry name" value="Immunoglobulin"/>
    <property type="match status" value="2"/>
</dbReference>
<keyword evidence="1" id="KW-1133">Transmembrane helix</keyword>